<feature type="compositionally biased region" description="Low complexity" evidence="2">
    <location>
        <begin position="277"/>
        <end position="292"/>
    </location>
</feature>
<name>A0AAV0ATQ2_PHAPC</name>
<feature type="compositionally biased region" description="Basic and acidic residues" evidence="2">
    <location>
        <begin position="109"/>
        <end position="119"/>
    </location>
</feature>
<feature type="compositionally biased region" description="Acidic residues" evidence="2">
    <location>
        <begin position="456"/>
        <end position="470"/>
    </location>
</feature>
<keyword evidence="5" id="KW-1185">Reference proteome</keyword>
<feature type="region of interest" description="Disordered" evidence="2">
    <location>
        <begin position="154"/>
        <end position="217"/>
    </location>
</feature>
<dbReference type="InterPro" id="IPR001452">
    <property type="entry name" value="SH3_domain"/>
</dbReference>
<dbReference type="InterPro" id="IPR036028">
    <property type="entry name" value="SH3-like_dom_sf"/>
</dbReference>
<evidence type="ECO:0000313" key="5">
    <source>
        <dbReference type="Proteomes" id="UP001153365"/>
    </source>
</evidence>
<evidence type="ECO:0000313" key="4">
    <source>
        <dbReference type="EMBL" id="CAH7672995.1"/>
    </source>
</evidence>
<organism evidence="4 5">
    <name type="scientific">Phakopsora pachyrhizi</name>
    <name type="common">Asian soybean rust disease fungus</name>
    <dbReference type="NCBI Taxonomy" id="170000"/>
    <lineage>
        <taxon>Eukaryota</taxon>
        <taxon>Fungi</taxon>
        <taxon>Dikarya</taxon>
        <taxon>Basidiomycota</taxon>
        <taxon>Pucciniomycotina</taxon>
        <taxon>Pucciniomycetes</taxon>
        <taxon>Pucciniales</taxon>
        <taxon>Phakopsoraceae</taxon>
        <taxon>Phakopsora</taxon>
    </lineage>
</organism>
<accession>A0AAV0ATQ2</accession>
<proteinExistence type="predicted"/>
<feature type="region of interest" description="Disordered" evidence="2">
    <location>
        <begin position="237"/>
        <end position="363"/>
    </location>
</feature>
<gene>
    <name evidence="4" type="ORF">PPACK8108_LOCUS7856</name>
</gene>
<feature type="compositionally biased region" description="Basic and acidic residues" evidence="2">
    <location>
        <begin position="182"/>
        <end position="193"/>
    </location>
</feature>
<keyword evidence="1" id="KW-0728">SH3 domain</keyword>
<feature type="compositionally biased region" description="Low complexity" evidence="2">
    <location>
        <begin position="239"/>
        <end position="258"/>
    </location>
</feature>
<dbReference type="Pfam" id="PF00018">
    <property type="entry name" value="SH3_1"/>
    <property type="match status" value="1"/>
</dbReference>
<feature type="compositionally biased region" description="Polar residues" evidence="2">
    <location>
        <begin position="196"/>
        <end position="206"/>
    </location>
</feature>
<feature type="region of interest" description="Disordered" evidence="2">
    <location>
        <begin position="378"/>
        <end position="401"/>
    </location>
</feature>
<evidence type="ECO:0000256" key="2">
    <source>
        <dbReference type="SAM" id="MobiDB-lite"/>
    </source>
</evidence>
<feature type="compositionally biased region" description="Low complexity" evidence="2">
    <location>
        <begin position="163"/>
        <end position="179"/>
    </location>
</feature>
<feature type="domain" description="SH3" evidence="3">
    <location>
        <begin position="415"/>
        <end position="452"/>
    </location>
</feature>
<sequence length="514" mass="56956">MNLSIDKNNKIHQSATTSLVLDSTSNSLISQISNSNSNSSSLRLPTNCNNRHRSNSSSIDLRLPPPFPSPSGTFLPPPIQQPGEADWRLPVCFEQFKRSSAISKPTRRSCREQRSSRTEEEGDDDELSEREKLLRRASINGDIPTAQKIRRPLSAYQHHQHPSNSMLLTTNTNTNSSNSPKGENEQGVDDKMFNLRRSSAPNSTPCSEKPARPLSNSNEALLNSNAQSQQAIRLLKRLSSSNRSTSTSSTSSSSSNNRVDQQHSSKSVNNYHHLRNSTSSFSSSSSTSIKKSNPQISSSDRVSDGTKQDFSGGDIKIRDFGFQASDPRHVGKDLENQANKNTQRHPKGPGALEEGEEQEDDGEDDDFFVKRLQEEGPILNQLPSSLEEEEEEGVENVNGNDLVTGRVQGDLFVSIYDFKAEGESEMDLVEGEFVRVLEVICDGWVVAQKVRGQTVEESESEESDGDGDNNNEEKSKKQDGSESRRNRRIVVKFVEDEAFDGCTGLCPENYLLKV</sequence>
<protein>
    <recommendedName>
        <fullName evidence="3">SH3 domain-containing protein</fullName>
    </recommendedName>
</protein>
<dbReference type="Gene3D" id="2.30.30.40">
    <property type="entry name" value="SH3 Domains"/>
    <property type="match status" value="1"/>
</dbReference>
<feature type="region of interest" description="Disordered" evidence="2">
    <location>
        <begin position="32"/>
        <end position="81"/>
    </location>
</feature>
<feature type="region of interest" description="Disordered" evidence="2">
    <location>
        <begin position="102"/>
        <end position="129"/>
    </location>
</feature>
<dbReference type="SUPFAM" id="SSF50044">
    <property type="entry name" value="SH3-domain"/>
    <property type="match status" value="1"/>
</dbReference>
<feature type="compositionally biased region" description="Pro residues" evidence="2">
    <location>
        <begin position="63"/>
        <end position="80"/>
    </location>
</feature>
<comment type="caution">
    <text evidence="4">The sequence shown here is derived from an EMBL/GenBank/DDBJ whole genome shotgun (WGS) entry which is preliminary data.</text>
</comment>
<dbReference type="Proteomes" id="UP001153365">
    <property type="component" value="Unassembled WGS sequence"/>
</dbReference>
<dbReference type="EMBL" id="CALTRL010001556">
    <property type="protein sequence ID" value="CAH7672995.1"/>
    <property type="molecule type" value="Genomic_DNA"/>
</dbReference>
<feature type="compositionally biased region" description="Low complexity" evidence="2">
    <location>
        <begin position="32"/>
        <end position="42"/>
    </location>
</feature>
<feature type="region of interest" description="Disordered" evidence="2">
    <location>
        <begin position="452"/>
        <end position="485"/>
    </location>
</feature>
<feature type="compositionally biased region" description="Basic and acidic residues" evidence="2">
    <location>
        <begin position="471"/>
        <end position="484"/>
    </location>
</feature>
<feature type="compositionally biased region" description="Acidic residues" evidence="2">
    <location>
        <begin position="353"/>
        <end position="363"/>
    </location>
</feature>
<evidence type="ECO:0000259" key="3">
    <source>
        <dbReference type="Pfam" id="PF00018"/>
    </source>
</evidence>
<evidence type="ECO:0000256" key="1">
    <source>
        <dbReference type="ARBA" id="ARBA00022443"/>
    </source>
</evidence>
<reference evidence="4" key="1">
    <citation type="submission" date="2022-06" db="EMBL/GenBank/DDBJ databases">
        <authorList>
            <consortium name="SYNGENTA / RWTH Aachen University"/>
        </authorList>
    </citation>
    <scope>NUCLEOTIDE SEQUENCE</scope>
</reference>
<feature type="compositionally biased region" description="Basic and acidic residues" evidence="2">
    <location>
        <begin position="326"/>
        <end position="335"/>
    </location>
</feature>
<dbReference type="AlphaFoldDB" id="A0AAV0ATQ2"/>